<accession>A0A402A7Q7</accession>
<dbReference type="AlphaFoldDB" id="A0A402A7Q7"/>
<proteinExistence type="predicted"/>
<name>A0A402A7Q7_9CHLR</name>
<dbReference type="InterPro" id="IPR001650">
    <property type="entry name" value="Helicase_C-like"/>
</dbReference>
<comment type="caution">
    <text evidence="2">The sequence shown here is derived from an EMBL/GenBank/DDBJ whole genome shotgun (WGS) entry which is preliminary data.</text>
</comment>
<dbReference type="Gene3D" id="3.40.50.300">
    <property type="entry name" value="P-loop containing nucleotide triphosphate hydrolases"/>
    <property type="match status" value="1"/>
</dbReference>
<feature type="domain" description="Helicase C-terminal" evidence="1">
    <location>
        <begin position="788"/>
        <end position="953"/>
    </location>
</feature>
<evidence type="ECO:0000259" key="1">
    <source>
        <dbReference type="PROSITE" id="PS51194"/>
    </source>
</evidence>
<dbReference type="EMBL" id="BIFR01000002">
    <property type="protein sequence ID" value="GCE15108.1"/>
    <property type="molecule type" value="Genomic_DNA"/>
</dbReference>
<dbReference type="InterPro" id="IPR027417">
    <property type="entry name" value="P-loop_NTPase"/>
</dbReference>
<protein>
    <recommendedName>
        <fullName evidence="1">Helicase C-terminal domain-containing protein</fullName>
    </recommendedName>
</protein>
<sequence length="1261" mass="144967">MRENKNEKNDEKAPIHSQFAENLGRIFEVGFNTGFLTAIGQHKEITHYFGDVYKQDLHQLRFPALVENMYKRTGVFGELDKDSLRLWMLYIIQKGFLAGLNLFGEYLHSFSKDRPKLKRHIVYLQCNFHDENSLNTFVKNEEVAAQDLMHQLIAQGLPTLTTSEERREHSRKGNFLKADTLLLLRYGRKHWRILCLDLSIFSLASLDETRNLRNVDNIKRMLEAELRYLRSKSVFTNLSIDADTSTTSPENILSEQLKNYFTAFKREDKETSKLIQAASYAYDFYGFLLKKGILQIDDEVLFNIIGYTDRAINAMSVNQSQVDLLAKCAEIYKQNISSTTIKEARHKVLADVQKAASRSFEKGRDFTSNLLHLVDKGDGIRWLEHQETLDQFINTRAPLSAQSLNPLAKTVLQPEDYEGQSILDSHAALVTKTLQSSHPYVFLTGNPGIGKTTAIVNFLKKAEQNGEGFLFLYISPRKQVNLDIIEKFRENTGQPPCEHLFGLTTNSVIIRNNAAQKAVHYYSQQRMDTFVEQNISFIHADSEDAKRQKTKKQHLEEIQEGLLIDKGNSVSGVLDSLCSAIHVTLEKPLSHAIVATVAIQSLKRLGTEKGSTLHHFDKIFKGLRGPQGEVIPQKIQQLGNKIRHFFIMIDEVTGDESGVEFLHGLHSFLEQYELFTSPYIDTKVIVADASIVDPKIIQQHLRDTTYEPDKVYFRRINPAQKQQMAPLSLDYTDFKTRSAAVINANAYPANKLHITYRIGVDTLIYDETTFIDRSKELQKRTQSRICADIISALDSTDTPQLLVYIQNKKRLADLIQMVKKERAAFELYIHYLEINANLSENGRDAIAKYRTKVKVVFMTASASRGLSFPNATHILIEIPHFEIEQNLMEILQVIYRGRGGELDQAEKYLTFYLTDRVVYTKDMDREVSVRESMLNILNILLILKLSMMTRISGSMKLGINQHFIMIPIGGKSVNAAGETFTSRMNRLIKEAQNLYYSNPDIRDLLHIHESISLLLEHARISLRPADLTKRSDQKKEHYIPRIPTFTLDFQNRIRQGFDRLLDYAVMEPGHIAGNMLIIPIANMSIQEAYWMQVEQVLKRDQRRKFDLLKAMRELITHPISPPSFQLALRDGITLLQALATVTDHKDPHYEQESNHTDQHFALPLVTFLAYDTMKEYFSHKKDYEDDNEGQSFRTLLERYLRALYPIDSVLPIGKGYEEFPFVVFRSLTLNEARSKMFTGRYLFMSQELNIINMLLMSSKDE</sequence>
<evidence type="ECO:0000313" key="2">
    <source>
        <dbReference type="EMBL" id="GCE15108.1"/>
    </source>
</evidence>
<evidence type="ECO:0000313" key="3">
    <source>
        <dbReference type="Proteomes" id="UP000287352"/>
    </source>
</evidence>
<dbReference type="OrthoDB" id="5557210at2"/>
<dbReference type="PROSITE" id="PS51194">
    <property type="entry name" value="HELICASE_CTER"/>
    <property type="match status" value="1"/>
</dbReference>
<dbReference type="Proteomes" id="UP000287352">
    <property type="component" value="Unassembled WGS sequence"/>
</dbReference>
<reference evidence="3" key="1">
    <citation type="submission" date="2018-12" db="EMBL/GenBank/DDBJ databases">
        <title>Tengunoibacter tsumagoiensis gen. nov., sp. nov., Dictyobacter kobayashii sp. nov., D. alpinus sp. nov., and D. joshuensis sp. nov. and description of Dictyobacteraceae fam. nov. within the order Ktedonobacterales isolated from Tengu-no-mugimeshi.</title>
        <authorList>
            <person name="Wang C.M."/>
            <person name="Zheng Y."/>
            <person name="Sakai Y."/>
            <person name="Toyoda A."/>
            <person name="Minakuchi Y."/>
            <person name="Abe K."/>
            <person name="Yokota A."/>
            <person name="Yabe S."/>
        </authorList>
    </citation>
    <scope>NUCLEOTIDE SEQUENCE [LARGE SCALE GENOMIC DNA]</scope>
    <source>
        <strain evidence="3">Uno3</strain>
    </source>
</reference>
<dbReference type="RefSeq" id="WP_126582615.1">
    <property type="nucleotide sequence ID" value="NZ_BIFR01000002.1"/>
</dbReference>
<organism evidence="2 3">
    <name type="scientific">Tengunoibacter tsumagoiensis</name>
    <dbReference type="NCBI Taxonomy" id="2014871"/>
    <lineage>
        <taxon>Bacteria</taxon>
        <taxon>Bacillati</taxon>
        <taxon>Chloroflexota</taxon>
        <taxon>Ktedonobacteria</taxon>
        <taxon>Ktedonobacterales</taxon>
        <taxon>Dictyobacteraceae</taxon>
        <taxon>Tengunoibacter</taxon>
    </lineage>
</organism>
<dbReference type="Pfam" id="PF00271">
    <property type="entry name" value="Helicase_C"/>
    <property type="match status" value="1"/>
</dbReference>
<dbReference type="SUPFAM" id="SSF52540">
    <property type="entry name" value="P-loop containing nucleoside triphosphate hydrolases"/>
    <property type="match status" value="1"/>
</dbReference>
<keyword evidence="3" id="KW-1185">Reference proteome</keyword>
<gene>
    <name evidence="2" type="ORF">KTT_49670</name>
</gene>